<evidence type="ECO:0000256" key="1">
    <source>
        <dbReference type="SAM" id="Phobius"/>
    </source>
</evidence>
<feature type="transmembrane region" description="Helical" evidence="1">
    <location>
        <begin position="6"/>
        <end position="23"/>
    </location>
</feature>
<keyword evidence="1" id="KW-0812">Transmembrane</keyword>
<gene>
    <name evidence="2" type="ORF">PATL70BA_1129</name>
</gene>
<dbReference type="OrthoDB" id="1956956at2"/>
<keyword evidence="1" id="KW-0472">Membrane</keyword>
<organism evidence="2 3">
    <name type="scientific">Petrocella atlantisensis</name>
    <dbReference type="NCBI Taxonomy" id="2173034"/>
    <lineage>
        <taxon>Bacteria</taxon>
        <taxon>Bacillati</taxon>
        <taxon>Bacillota</taxon>
        <taxon>Clostridia</taxon>
        <taxon>Lachnospirales</taxon>
        <taxon>Vallitaleaceae</taxon>
        <taxon>Petrocella</taxon>
    </lineage>
</organism>
<dbReference type="Proteomes" id="UP000279029">
    <property type="component" value="Chromosome"/>
</dbReference>
<reference evidence="2 3" key="1">
    <citation type="submission" date="2018-09" db="EMBL/GenBank/DDBJ databases">
        <authorList>
            <person name="Postec A."/>
        </authorList>
    </citation>
    <scope>NUCLEOTIDE SEQUENCE [LARGE SCALE GENOMIC DNA]</scope>
    <source>
        <strain evidence="2">70B-A</strain>
    </source>
</reference>
<accession>A0A3P7NV24</accession>
<keyword evidence="1" id="KW-1133">Transmembrane helix</keyword>
<evidence type="ECO:0000313" key="2">
    <source>
        <dbReference type="EMBL" id="VDN47004.1"/>
    </source>
</evidence>
<dbReference type="EMBL" id="LR130778">
    <property type="protein sequence ID" value="VDN47004.1"/>
    <property type="molecule type" value="Genomic_DNA"/>
</dbReference>
<dbReference type="RefSeq" id="WP_125136411.1">
    <property type="nucleotide sequence ID" value="NZ_LR130778.1"/>
</dbReference>
<proteinExistence type="predicted"/>
<feature type="transmembrane region" description="Helical" evidence="1">
    <location>
        <begin position="68"/>
        <end position="88"/>
    </location>
</feature>
<feature type="transmembrane region" description="Helical" evidence="1">
    <location>
        <begin position="100"/>
        <end position="117"/>
    </location>
</feature>
<sequence>MLGWFNAFLLFLLLSFPVAIEVNKRWLKGKNKNYNQFLKKGRKMHPYVGGLLVLTGLIHGYLKLGRFDFHTGSLLLMVLALNGLLGLLYKRTKKRSFAKVHRYMGILIVLLFLLHYLRPWYFI</sequence>
<keyword evidence="3" id="KW-1185">Reference proteome</keyword>
<evidence type="ECO:0008006" key="4">
    <source>
        <dbReference type="Google" id="ProtNLM"/>
    </source>
</evidence>
<evidence type="ECO:0000313" key="3">
    <source>
        <dbReference type="Proteomes" id="UP000279029"/>
    </source>
</evidence>
<name>A0A3P7NV24_9FIRM</name>
<feature type="transmembrane region" description="Helical" evidence="1">
    <location>
        <begin position="44"/>
        <end position="62"/>
    </location>
</feature>
<dbReference type="AlphaFoldDB" id="A0A3P7NV24"/>
<dbReference type="KEGG" id="cbar:PATL70BA_1129"/>
<protein>
    <recommendedName>
        <fullName evidence="4">Cytochrome b561 domain-containing protein</fullName>
    </recommendedName>
</protein>